<protein>
    <submittedName>
        <fullName evidence="2">Uncharacterized protein</fullName>
    </submittedName>
</protein>
<dbReference type="EMBL" id="JAPWTJ010001105">
    <property type="protein sequence ID" value="KAJ8973820.1"/>
    <property type="molecule type" value="Genomic_DNA"/>
</dbReference>
<evidence type="ECO:0000313" key="3">
    <source>
        <dbReference type="Proteomes" id="UP001162164"/>
    </source>
</evidence>
<reference evidence="2" key="1">
    <citation type="journal article" date="2023" name="Insect Mol. Biol.">
        <title>Genome sequencing provides insights into the evolution of gene families encoding plant cell wall-degrading enzymes in longhorned beetles.</title>
        <authorList>
            <person name="Shin N.R."/>
            <person name="Okamura Y."/>
            <person name="Kirsch R."/>
            <person name="Pauchet Y."/>
        </authorList>
    </citation>
    <scope>NUCLEOTIDE SEQUENCE</scope>
    <source>
        <strain evidence="2">MMC_N1</strain>
    </source>
</reference>
<gene>
    <name evidence="2" type="ORF">NQ317_002384</name>
</gene>
<name>A0ABQ9J865_9CUCU</name>
<keyword evidence="1" id="KW-1133">Transmembrane helix</keyword>
<feature type="transmembrane region" description="Helical" evidence="1">
    <location>
        <begin position="60"/>
        <end position="78"/>
    </location>
</feature>
<sequence length="79" mass="9076">MEPYARGNCRCCYGGIRRERDQCPMHFDTDTNPWLDTEHTIQVFDFGFFKSGAVTARTSVVGVILGSCVTFSSYLWWIK</sequence>
<keyword evidence="1" id="KW-0472">Membrane</keyword>
<evidence type="ECO:0000313" key="2">
    <source>
        <dbReference type="EMBL" id="KAJ8973820.1"/>
    </source>
</evidence>
<evidence type="ECO:0000256" key="1">
    <source>
        <dbReference type="SAM" id="Phobius"/>
    </source>
</evidence>
<comment type="caution">
    <text evidence="2">The sequence shown here is derived from an EMBL/GenBank/DDBJ whole genome shotgun (WGS) entry which is preliminary data.</text>
</comment>
<keyword evidence="1" id="KW-0812">Transmembrane</keyword>
<keyword evidence="3" id="KW-1185">Reference proteome</keyword>
<dbReference type="Proteomes" id="UP001162164">
    <property type="component" value="Unassembled WGS sequence"/>
</dbReference>
<organism evidence="2 3">
    <name type="scientific">Molorchus minor</name>
    <dbReference type="NCBI Taxonomy" id="1323400"/>
    <lineage>
        <taxon>Eukaryota</taxon>
        <taxon>Metazoa</taxon>
        <taxon>Ecdysozoa</taxon>
        <taxon>Arthropoda</taxon>
        <taxon>Hexapoda</taxon>
        <taxon>Insecta</taxon>
        <taxon>Pterygota</taxon>
        <taxon>Neoptera</taxon>
        <taxon>Endopterygota</taxon>
        <taxon>Coleoptera</taxon>
        <taxon>Polyphaga</taxon>
        <taxon>Cucujiformia</taxon>
        <taxon>Chrysomeloidea</taxon>
        <taxon>Cerambycidae</taxon>
        <taxon>Lamiinae</taxon>
        <taxon>Monochamini</taxon>
        <taxon>Molorchus</taxon>
    </lineage>
</organism>
<proteinExistence type="predicted"/>
<accession>A0ABQ9J865</accession>